<dbReference type="Pfam" id="PF17111">
    <property type="entry name" value="PigL_N"/>
    <property type="match status" value="1"/>
</dbReference>
<keyword evidence="1" id="KW-0175">Coiled coil</keyword>
<gene>
    <name evidence="3" type="ORF">P153DRAFT_421381</name>
</gene>
<organism evidence="3 4">
    <name type="scientific">Dothidotthia symphoricarpi CBS 119687</name>
    <dbReference type="NCBI Taxonomy" id="1392245"/>
    <lineage>
        <taxon>Eukaryota</taxon>
        <taxon>Fungi</taxon>
        <taxon>Dikarya</taxon>
        <taxon>Ascomycota</taxon>
        <taxon>Pezizomycotina</taxon>
        <taxon>Dothideomycetes</taxon>
        <taxon>Pleosporomycetidae</taxon>
        <taxon>Pleosporales</taxon>
        <taxon>Dothidotthiaceae</taxon>
        <taxon>Dothidotthia</taxon>
    </lineage>
</organism>
<name>A0A6A6AKU8_9PLEO</name>
<evidence type="ECO:0000256" key="1">
    <source>
        <dbReference type="SAM" id="Coils"/>
    </source>
</evidence>
<dbReference type="OrthoDB" id="432483at2759"/>
<dbReference type="AlphaFoldDB" id="A0A6A6AKU8"/>
<protein>
    <recommendedName>
        <fullName evidence="2">Azaphilone pigments biosynthesis cluster protein L N-terminal domain-containing protein</fullName>
    </recommendedName>
</protein>
<dbReference type="EMBL" id="ML977501">
    <property type="protein sequence ID" value="KAF2132450.1"/>
    <property type="molecule type" value="Genomic_DNA"/>
</dbReference>
<evidence type="ECO:0000313" key="3">
    <source>
        <dbReference type="EMBL" id="KAF2132450.1"/>
    </source>
</evidence>
<accession>A0A6A6AKU8</accession>
<evidence type="ECO:0000259" key="2">
    <source>
        <dbReference type="Pfam" id="PF17111"/>
    </source>
</evidence>
<feature type="domain" description="Azaphilone pigments biosynthesis cluster protein L N-terminal" evidence="2">
    <location>
        <begin position="2"/>
        <end position="192"/>
    </location>
</feature>
<dbReference type="RefSeq" id="XP_033526837.1">
    <property type="nucleotide sequence ID" value="XM_033672312.1"/>
</dbReference>
<dbReference type="Proteomes" id="UP000799771">
    <property type="component" value="Unassembled WGS sequence"/>
</dbReference>
<dbReference type="InterPro" id="IPR031348">
    <property type="entry name" value="PigL_N"/>
</dbReference>
<reference evidence="3" key="1">
    <citation type="journal article" date="2020" name="Stud. Mycol.">
        <title>101 Dothideomycetes genomes: a test case for predicting lifestyles and emergence of pathogens.</title>
        <authorList>
            <person name="Haridas S."/>
            <person name="Albert R."/>
            <person name="Binder M."/>
            <person name="Bloem J."/>
            <person name="Labutti K."/>
            <person name="Salamov A."/>
            <person name="Andreopoulos B."/>
            <person name="Baker S."/>
            <person name="Barry K."/>
            <person name="Bills G."/>
            <person name="Bluhm B."/>
            <person name="Cannon C."/>
            <person name="Castanera R."/>
            <person name="Culley D."/>
            <person name="Daum C."/>
            <person name="Ezra D."/>
            <person name="Gonzalez J."/>
            <person name="Henrissat B."/>
            <person name="Kuo A."/>
            <person name="Liang C."/>
            <person name="Lipzen A."/>
            <person name="Lutzoni F."/>
            <person name="Magnuson J."/>
            <person name="Mondo S."/>
            <person name="Nolan M."/>
            <person name="Ohm R."/>
            <person name="Pangilinan J."/>
            <person name="Park H.-J."/>
            <person name="Ramirez L."/>
            <person name="Alfaro M."/>
            <person name="Sun H."/>
            <person name="Tritt A."/>
            <person name="Yoshinaga Y."/>
            <person name="Zwiers L.-H."/>
            <person name="Turgeon B."/>
            <person name="Goodwin S."/>
            <person name="Spatafora J."/>
            <person name="Crous P."/>
            <person name="Grigoriev I."/>
        </authorList>
    </citation>
    <scope>NUCLEOTIDE SEQUENCE</scope>
    <source>
        <strain evidence="3">CBS 119687</strain>
    </source>
</reference>
<evidence type="ECO:0000313" key="4">
    <source>
        <dbReference type="Proteomes" id="UP000799771"/>
    </source>
</evidence>
<proteinExistence type="predicted"/>
<feature type="coiled-coil region" evidence="1">
    <location>
        <begin position="211"/>
        <end position="245"/>
    </location>
</feature>
<sequence length="277" mass="30201">MSDPLSVAAGVVGLTVPALHGTRLLLDDLQKIKDAPEMVQRLKGDVGAIDLALASLRAVKEHEWESLGTTVAEDVKTTISTCTRACDAFRADLQHWTRHSAGGKLTLQDRTKVGFWKQAEIRTISEQLQNCKITVTSVVSIATLYSSIRHSHVTEEIRQTISTNQVQIKSAIRTVDENLEALGSRGGELQPESGDEDLNESTSRVEALRQLEEERKAVATTRKLLDKLLAKAQEEEIQKAVAENQNRSTTATFGHSNSGFQANIVNGGLSGFSWGGK</sequence>
<keyword evidence="4" id="KW-1185">Reference proteome</keyword>
<dbReference type="GeneID" id="54412744"/>